<protein>
    <submittedName>
        <fullName evidence="3">MBL fold metallo-hydrolase</fullName>
    </submittedName>
</protein>
<comment type="caution">
    <text evidence="3">The sequence shown here is derived from an EMBL/GenBank/DDBJ whole genome shotgun (WGS) entry which is preliminary data.</text>
</comment>
<dbReference type="PANTHER" id="PTHR42663:SF4">
    <property type="entry name" value="SLL1036 PROTEIN"/>
    <property type="match status" value="1"/>
</dbReference>
<dbReference type="PANTHER" id="PTHR42663">
    <property type="entry name" value="HYDROLASE C777.06C-RELATED-RELATED"/>
    <property type="match status" value="1"/>
</dbReference>
<dbReference type="Gene3D" id="3.60.15.10">
    <property type="entry name" value="Ribonuclease Z/Hydroxyacylglutathione hydrolase-like"/>
    <property type="match status" value="1"/>
</dbReference>
<gene>
    <name evidence="3" type="ORF">NC998_17375</name>
</gene>
<feature type="region of interest" description="Disordered" evidence="1">
    <location>
        <begin position="1"/>
        <end position="23"/>
    </location>
</feature>
<dbReference type="InterPro" id="IPR036866">
    <property type="entry name" value="RibonucZ/Hydroxyglut_hydro"/>
</dbReference>
<dbReference type="SUPFAM" id="SSF56281">
    <property type="entry name" value="Metallo-hydrolase/oxidoreductase"/>
    <property type="match status" value="1"/>
</dbReference>
<evidence type="ECO:0000313" key="3">
    <source>
        <dbReference type="EMBL" id="MEP0818871.1"/>
    </source>
</evidence>
<feature type="domain" description="Metallo-beta-lactamase" evidence="2">
    <location>
        <begin position="53"/>
        <end position="245"/>
    </location>
</feature>
<dbReference type="EMBL" id="JAMPKM010000011">
    <property type="protein sequence ID" value="MEP0818871.1"/>
    <property type="molecule type" value="Genomic_DNA"/>
</dbReference>
<evidence type="ECO:0000256" key="1">
    <source>
        <dbReference type="SAM" id="MobiDB-lite"/>
    </source>
</evidence>
<dbReference type="SMART" id="SM00849">
    <property type="entry name" value="Lactamase_B"/>
    <property type="match status" value="1"/>
</dbReference>
<keyword evidence="4" id="KW-1185">Reference proteome</keyword>
<name>A0ABV0JCY3_9CYAN</name>
<evidence type="ECO:0000313" key="4">
    <source>
        <dbReference type="Proteomes" id="UP001464891"/>
    </source>
</evidence>
<dbReference type="Pfam" id="PF12706">
    <property type="entry name" value="Lactamase_B_2"/>
    <property type="match status" value="1"/>
</dbReference>
<dbReference type="RefSeq" id="WP_190437433.1">
    <property type="nucleotide sequence ID" value="NZ_JAMPKM010000011.1"/>
</dbReference>
<dbReference type="CDD" id="cd07715">
    <property type="entry name" value="TaR3-like_MBL-fold"/>
    <property type="match status" value="1"/>
</dbReference>
<proteinExistence type="predicted"/>
<sequence>MSESNSVPQNSPSAYESDTQTPSVGSQEFLVQFWGVRGSIPAPGAETVRYGGNTSCVEMRVGGKRLIFDGGTGLRVLGRELLKEMPVEAYMLFTHSHWDHIQGFPFFTPAFVPGNCFHIYGAIAPNGATMKQRLSDQMLHPNFPVPIQVMQSDLKFYDLTPGDAFTLDDITIETGSLNHPNTAMGYRVTWQGRTVVYATDTEHFPDHLDESLLHLARDADLLIYDACYTDQEYHDVKTPKVGWGHSTWQAGVAVAQAAGVKRVAMFHHDPTHDDNFLDQVGKQLKAVFPSGLLAREGMILEI</sequence>
<reference evidence="3 4" key="1">
    <citation type="submission" date="2022-04" db="EMBL/GenBank/DDBJ databases">
        <title>Positive selection, recombination, and allopatry shape intraspecific diversity of widespread and dominant cyanobacteria.</title>
        <authorList>
            <person name="Wei J."/>
            <person name="Shu W."/>
            <person name="Hu C."/>
        </authorList>
    </citation>
    <scope>NUCLEOTIDE SEQUENCE [LARGE SCALE GENOMIC DNA]</scope>
    <source>
        <strain evidence="3 4">GB2-A4</strain>
    </source>
</reference>
<accession>A0ABV0JCY3</accession>
<evidence type="ECO:0000259" key="2">
    <source>
        <dbReference type="SMART" id="SM00849"/>
    </source>
</evidence>
<organism evidence="3 4">
    <name type="scientific">Trichocoleus desertorum GB2-A4</name>
    <dbReference type="NCBI Taxonomy" id="2933944"/>
    <lineage>
        <taxon>Bacteria</taxon>
        <taxon>Bacillati</taxon>
        <taxon>Cyanobacteriota</taxon>
        <taxon>Cyanophyceae</taxon>
        <taxon>Leptolyngbyales</taxon>
        <taxon>Trichocoleusaceae</taxon>
        <taxon>Trichocoleus</taxon>
    </lineage>
</organism>
<dbReference type="Proteomes" id="UP001464891">
    <property type="component" value="Unassembled WGS sequence"/>
</dbReference>
<dbReference type="InterPro" id="IPR001279">
    <property type="entry name" value="Metallo-B-lactamas"/>
</dbReference>